<evidence type="ECO:0000313" key="3">
    <source>
        <dbReference type="EMBL" id="GAA2906770.1"/>
    </source>
</evidence>
<evidence type="ECO:0000256" key="1">
    <source>
        <dbReference type="SAM" id="MobiDB-lite"/>
    </source>
</evidence>
<feature type="transmembrane region" description="Helical" evidence="2">
    <location>
        <begin position="53"/>
        <end position="76"/>
    </location>
</feature>
<keyword evidence="4" id="KW-1185">Reference proteome</keyword>
<feature type="region of interest" description="Disordered" evidence="1">
    <location>
        <begin position="240"/>
        <end position="341"/>
    </location>
</feature>
<evidence type="ECO:0000313" key="4">
    <source>
        <dbReference type="Proteomes" id="UP001500831"/>
    </source>
</evidence>
<keyword evidence="2" id="KW-0812">Transmembrane</keyword>
<organism evidence="3 4">
    <name type="scientific">Streptosporangium fragile</name>
    <dbReference type="NCBI Taxonomy" id="46186"/>
    <lineage>
        <taxon>Bacteria</taxon>
        <taxon>Bacillati</taxon>
        <taxon>Actinomycetota</taxon>
        <taxon>Actinomycetes</taxon>
        <taxon>Streptosporangiales</taxon>
        <taxon>Streptosporangiaceae</taxon>
        <taxon>Streptosporangium</taxon>
    </lineage>
</organism>
<proteinExistence type="predicted"/>
<dbReference type="Proteomes" id="UP001500831">
    <property type="component" value="Unassembled WGS sequence"/>
</dbReference>
<sequence>MRAWRGTRGRERVIGSLTCGKGAASGAMGWGRAWLVSRSVIQGRRKRIRGHRALRPVVLCGAMLAPALLAGGLLVAELTGYGAAVRVAVAGGQAGEGVGGRAREGAGGRVGIEAGAGAGVEGRPGSGSGQGVGGRAGSGSGQGVGGRAGVGSHDEVMGPGGLKGQGASEGRRSSGTWGDAGLVGVPEAYGGTGPAGPLEAGMPVAVVPVVVGPAWVGRFEPRPVPPPLRPDRVYGGWMRAAGGPDGRRPANGVASVKDPVKDRVPGTVKDRVPGTEAVTEPWKGSSQGPRRESRGGAWRGSGEASPKVRRAVPRPSAGAPAPRLRRTPQPGSPAHRPGCPGEWRETWLWEVCAEHVRQEA</sequence>
<comment type="caution">
    <text evidence="3">The sequence shown here is derived from an EMBL/GenBank/DDBJ whole genome shotgun (WGS) entry which is preliminary data.</text>
</comment>
<feature type="compositionally biased region" description="Gly residues" evidence="1">
    <location>
        <begin position="115"/>
        <end position="149"/>
    </location>
</feature>
<feature type="compositionally biased region" description="Basic and acidic residues" evidence="1">
    <location>
        <begin position="258"/>
        <end position="273"/>
    </location>
</feature>
<accession>A0ABN3W8K0</accession>
<reference evidence="3 4" key="1">
    <citation type="journal article" date="2019" name="Int. J. Syst. Evol. Microbiol.">
        <title>The Global Catalogue of Microorganisms (GCM) 10K type strain sequencing project: providing services to taxonomists for standard genome sequencing and annotation.</title>
        <authorList>
            <consortium name="The Broad Institute Genomics Platform"/>
            <consortium name="The Broad Institute Genome Sequencing Center for Infectious Disease"/>
            <person name="Wu L."/>
            <person name="Ma J."/>
        </authorList>
    </citation>
    <scope>NUCLEOTIDE SEQUENCE [LARGE SCALE GENOMIC DNA]</scope>
    <source>
        <strain evidence="3 4">JCM 6242</strain>
    </source>
</reference>
<dbReference type="EMBL" id="BAAAVI010000087">
    <property type="protein sequence ID" value="GAA2906770.1"/>
    <property type="molecule type" value="Genomic_DNA"/>
</dbReference>
<keyword evidence="2" id="KW-1133">Transmembrane helix</keyword>
<protein>
    <submittedName>
        <fullName evidence="3">Uncharacterized protein</fullName>
    </submittedName>
</protein>
<evidence type="ECO:0000256" key="2">
    <source>
        <dbReference type="SAM" id="Phobius"/>
    </source>
</evidence>
<gene>
    <name evidence="3" type="ORF">GCM10010517_73000</name>
</gene>
<name>A0ABN3W8K0_9ACTN</name>
<feature type="region of interest" description="Disordered" evidence="1">
    <location>
        <begin position="115"/>
        <end position="179"/>
    </location>
</feature>
<keyword evidence="2" id="KW-0472">Membrane</keyword>